<dbReference type="OrthoDB" id="670909at2759"/>
<dbReference type="EMBL" id="JAAMPC010000006">
    <property type="protein sequence ID" value="KAG2307891.1"/>
    <property type="molecule type" value="Genomic_DNA"/>
</dbReference>
<dbReference type="AlphaFoldDB" id="A0A8X7VAV6"/>
<accession>A0A8X7VAV6</accession>
<dbReference type="Proteomes" id="UP000886595">
    <property type="component" value="Unassembled WGS sequence"/>
</dbReference>
<sequence>MIRTHGRLLSETGEASCSSYPSSWRQASPVRQWTSRTVTGELLGSSETSAAIGIAQGVKDNTLKTKLAKSSKSRLRLFKG</sequence>
<evidence type="ECO:0000313" key="2">
    <source>
        <dbReference type="Proteomes" id="UP000886595"/>
    </source>
</evidence>
<gene>
    <name evidence="1" type="ORF">Bca52824_027639</name>
</gene>
<comment type="caution">
    <text evidence="1">The sequence shown here is derived from an EMBL/GenBank/DDBJ whole genome shotgun (WGS) entry which is preliminary data.</text>
</comment>
<organism evidence="1 2">
    <name type="scientific">Brassica carinata</name>
    <name type="common">Ethiopian mustard</name>
    <name type="synonym">Abyssinian cabbage</name>
    <dbReference type="NCBI Taxonomy" id="52824"/>
    <lineage>
        <taxon>Eukaryota</taxon>
        <taxon>Viridiplantae</taxon>
        <taxon>Streptophyta</taxon>
        <taxon>Embryophyta</taxon>
        <taxon>Tracheophyta</taxon>
        <taxon>Spermatophyta</taxon>
        <taxon>Magnoliopsida</taxon>
        <taxon>eudicotyledons</taxon>
        <taxon>Gunneridae</taxon>
        <taxon>Pentapetalae</taxon>
        <taxon>rosids</taxon>
        <taxon>malvids</taxon>
        <taxon>Brassicales</taxon>
        <taxon>Brassicaceae</taxon>
        <taxon>Brassiceae</taxon>
        <taxon>Brassica</taxon>
    </lineage>
</organism>
<keyword evidence="2" id="KW-1185">Reference proteome</keyword>
<evidence type="ECO:0000313" key="1">
    <source>
        <dbReference type="EMBL" id="KAG2307891.1"/>
    </source>
</evidence>
<protein>
    <submittedName>
        <fullName evidence="1">Uncharacterized protein</fullName>
    </submittedName>
</protein>
<name>A0A8X7VAV6_BRACI</name>
<proteinExistence type="predicted"/>
<reference evidence="1 2" key="1">
    <citation type="submission" date="2020-02" db="EMBL/GenBank/DDBJ databases">
        <authorList>
            <person name="Ma Q."/>
            <person name="Huang Y."/>
            <person name="Song X."/>
            <person name="Pei D."/>
        </authorList>
    </citation>
    <scope>NUCLEOTIDE SEQUENCE [LARGE SCALE GENOMIC DNA]</scope>
    <source>
        <strain evidence="1">Sxm20200214</strain>
        <tissue evidence="1">Leaf</tissue>
    </source>
</reference>